<dbReference type="EMBL" id="RSCD01000004">
    <property type="protein sequence ID" value="RSH93171.1"/>
    <property type="molecule type" value="Genomic_DNA"/>
</dbReference>
<keyword evidence="5 9" id="KW-1133">Transmembrane helix</keyword>
<evidence type="ECO:0000313" key="12">
    <source>
        <dbReference type="EMBL" id="RSH93171.1"/>
    </source>
</evidence>
<protein>
    <recommendedName>
        <fullName evidence="11">Major facilitator superfamily (MFS) profile domain-containing protein</fullName>
    </recommendedName>
</protein>
<dbReference type="GO" id="GO:0005351">
    <property type="term" value="F:carbohydrate:proton symporter activity"/>
    <property type="evidence" value="ECO:0007669"/>
    <property type="project" value="TreeGrafter"/>
</dbReference>
<gene>
    <name evidence="12" type="ORF">EHS25_007524</name>
</gene>
<dbReference type="PANTHER" id="PTHR48022">
    <property type="entry name" value="PLASTIDIC GLUCOSE TRANSPORTER 4"/>
    <property type="match status" value="1"/>
</dbReference>
<sequence length="599" mass="65600">MAFVHSTHLFSLAIANGAFGAPHVAILHVDGDDDGVRAPSPGWRFRWPPVLNNVPPVAFTDMSEQFLIEKRGRWSYTTPFLFYACMVAAMGDLIYGYDVGLFGNLQALPSFLNRFGETINGTKALSSHTTAVINSIIFLGKGVASLCFEPTVERLGFKWTLYILCGVQCLGAIIELASRNWQGFVSGRVLTYFAVGFCETAVPTYASELAPAPVRAFFSGSIAFWLGLGSLWGSLMSRGFLNTQADYGWQIPVAISMVPAVVMAVLLPWAPESPRWLISHGQRDRALAILDRLRPEIDVDAGHTVMEIDAIEQAIAESKIADNGSWLDIFRGTYFRRSMIAAWIFILQQISGNAFLASYATTFYKQLGFGNNSFMYTNISSAAVVAVTIPCLLLYDRIGRRPIMIVGSFLMIPGLLIVAILGSKSTHSSSEVGAIVFSVILYSCAVKVAFSTPCYMVASEIGGVMMRKKIMTFAACWDVISAFVNNYSVPYLLNKPGAGLGAKVGYIFAAISICAFFFTVFFVPELKGRSLEEVDELFELRLWAWQFTKAETHGAGARIAALEGSHALAIDSDKIHGRTDVKDTIEREEQATSAIHEVL</sequence>
<dbReference type="PROSITE" id="PS50850">
    <property type="entry name" value="MFS"/>
    <property type="match status" value="1"/>
</dbReference>
<comment type="subcellular location">
    <subcellularLocation>
        <location evidence="1">Membrane</location>
        <topology evidence="1">Multi-pass membrane protein</topology>
    </subcellularLocation>
</comment>
<feature type="transmembrane region" description="Helical" evidence="9">
    <location>
        <begin position="247"/>
        <end position="270"/>
    </location>
</feature>
<evidence type="ECO:0000256" key="5">
    <source>
        <dbReference type="ARBA" id="ARBA00022989"/>
    </source>
</evidence>
<feature type="transmembrane region" description="Helical" evidence="9">
    <location>
        <begin position="340"/>
        <end position="361"/>
    </location>
</feature>
<feature type="transmembrane region" description="Helical" evidence="9">
    <location>
        <begin position="159"/>
        <end position="178"/>
    </location>
</feature>
<dbReference type="NCBIfam" id="TIGR00879">
    <property type="entry name" value="SP"/>
    <property type="match status" value="1"/>
</dbReference>
<dbReference type="InterPro" id="IPR005828">
    <property type="entry name" value="MFS_sugar_transport-like"/>
</dbReference>
<evidence type="ECO:0000256" key="9">
    <source>
        <dbReference type="SAM" id="Phobius"/>
    </source>
</evidence>
<evidence type="ECO:0000256" key="7">
    <source>
        <dbReference type="ARBA" id="ARBA00049119"/>
    </source>
</evidence>
<feature type="transmembrane region" description="Helical" evidence="9">
    <location>
        <begin position="505"/>
        <end position="523"/>
    </location>
</feature>
<evidence type="ECO:0000256" key="10">
    <source>
        <dbReference type="SAM" id="SignalP"/>
    </source>
</evidence>
<dbReference type="GO" id="GO:0016020">
    <property type="term" value="C:membrane"/>
    <property type="evidence" value="ECO:0007669"/>
    <property type="project" value="UniProtKB-SubCell"/>
</dbReference>
<feature type="transmembrane region" description="Helical" evidence="9">
    <location>
        <begin position="80"/>
        <end position="97"/>
    </location>
</feature>
<dbReference type="AlphaFoldDB" id="A0A427YQ02"/>
<dbReference type="InterPro" id="IPR003663">
    <property type="entry name" value="Sugar/inositol_transpt"/>
</dbReference>
<name>A0A427YQ02_9TREE</name>
<dbReference type="Gene3D" id="1.20.1250.20">
    <property type="entry name" value="MFS general substrate transporter like domains"/>
    <property type="match status" value="1"/>
</dbReference>
<accession>A0A427YQ02</accession>
<dbReference type="Pfam" id="PF00083">
    <property type="entry name" value="Sugar_tr"/>
    <property type="match status" value="1"/>
</dbReference>
<evidence type="ECO:0000256" key="3">
    <source>
        <dbReference type="ARBA" id="ARBA00022448"/>
    </source>
</evidence>
<dbReference type="OrthoDB" id="6612291at2759"/>
<organism evidence="12 13">
    <name type="scientific">Saitozyma podzolica</name>
    <dbReference type="NCBI Taxonomy" id="1890683"/>
    <lineage>
        <taxon>Eukaryota</taxon>
        <taxon>Fungi</taxon>
        <taxon>Dikarya</taxon>
        <taxon>Basidiomycota</taxon>
        <taxon>Agaricomycotina</taxon>
        <taxon>Tremellomycetes</taxon>
        <taxon>Tremellales</taxon>
        <taxon>Trimorphomycetaceae</taxon>
        <taxon>Saitozyma</taxon>
    </lineage>
</organism>
<proteinExistence type="inferred from homology"/>
<feature type="signal peptide" evidence="10">
    <location>
        <begin position="1"/>
        <end position="20"/>
    </location>
</feature>
<dbReference type="PANTHER" id="PTHR48022:SF77">
    <property type="entry name" value="MAJOR FACILITATOR SUPERFAMILY (MFS) PROFILE DOMAIN-CONTAINING PROTEIN"/>
    <property type="match status" value="1"/>
</dbReference>
<reference evidence="12 13" key="1">
    <citation type="submission" date="2018-11" db="EMBL/GenBank/DDBJ databases">
        <title>Genome sequence of Saitozyma podzolica DSM 27192.</title>
        <authorList>
            <person name="Aliyu H."/>
            <person name="Gorte O."/>
            <person name="Ochsenreither K."/>
        </authorList>
    </citation>
    <scope>NUCLEOTIDE SEQUENCE [LARGE SCALE GENOMIC DNA]</scope>
    <source>
        <strain evidence="12 13">DSM 27192</strain>
    </source>
</reference>
<feature type="transmembrane region" description="Helical" evidence="9">
    <location>
        <begin position="470"/>
        <end position="493"/>
    </location>
</feature>
<feature type="transmembrane region" description="Helical" evidence="9">
    <location>
        <begin position="402"/>
        <end position="422"/>
    </location>
</feature>
<feature type="chain" id="PRO_5019235026" description="Major facilitator superfamily (MFS) profile domain-containing protein" evidence="10">
    <location>
        <begin position="21"/>
        <end position="599"/>
    </location>
</feature>
<evidence type="ECO:0000256" key="6">
    <source>
        <dbReference type="ARBA" id="ARBA00023136"/>
    </source>
</evidence>
<comment type="catalytic activity">
    <reaction evidence="7">
        <text>myo-inositol(out) + H(+)(out) = myo-inositol(in) + H(+)(in)</text>
        <dbReference type="Rhea" id="RHEA:60364"/>
        <dbReference type="ChEBI" id="CHEBI:15378"/>
        <dbReference type="ChEBI" id="CHEBI:17268"/>
    </reaction>
</comment>
<feature type="transmembrane region" description="Helical" evidence="9">
    <location>
        <begin position="373"/>
        <end position="395"/>
    </location>
</feature>
<dbReference type="InterPro" id="IPR020846">
    <property type="entry name" value="MFS_dom"/>
</dbReference>
<keyword evidence="10" id="KW-0732">Signal</keyword>
<evidence type="ECO:0000256" key="8">
    <source>
        <dbReference type="RuleBase" id="RU003346"/>
    </source>
</evidence>
<comment type="similarity">
    <text evidence="2 8">Belongs to the major facilitator superfamily. Sugar transporter (TC 2.A.1.1) family.</text>
</comment>
<evidence type="ECO:0000256" key="4">
    <source>
        <dbReference type="ARBA" id="ARBA00022692"/>
    </source>
</evidence>
<keyword evidence="3 8" id="KW-0813">Transport</keyword>
<keyword evidence="13" id="KW-1185">Reference proteome</keyword>
<dbReference type="InterPro" id="IPR050360">
    <property type="entry name" value="MFS_Sugar_Transporters"/>
</dbReference>
<dbReference type="InterPro" id="IPR036259">
    <property type="entry name" value="MFS_trans_sf"/>
</dbReference>
<evidence type="ECO:0000256" key="2">
    <source>
        <dbReference type="ARBA" id="ARBA00010992"/>
    </source>
</evidence>
<dbReference type="SUPFAM" id="SSF103473">
    <property type="entry name" value="MFS general substrate transporter"/>
    <property type="match status" value="1"/>
</dbReference>
<comment type="caution">
    <text evidence="12">The sequence shown here is derived from an EMBL/GenBank/DDBJ whole genome shotgun (WGS) entry which is preliminary data.</text>
</comment>
<evidence type="ECO:0000256" key="1">
    <source>
        <dbReference type="ARBA" id="ARBA00004141"/>
    </source>
</evidence>
<keyword evidence="4 9" id="KW-0812">Transmembrane</keyword>
<feature type="transmembrane region" description="Helical" evidence="9">
    <location>
        <begin position="216"/>
        <end position="235"/>
    </location>
</feature>
<keyword evidence="6 9" id="KW-0472">Membrane</keyword>
<feature type="domain" description="Major facilitator superfamily (MFS) profile" evidence="11">
    <location>
        <begin position="84"/>
        <end position="527"/>
    </location>
</feature>
<evidence type="ECO:0000259" key="11">
    <source>
        <dbReference type="PROSITE" id="PS50850"/>
    </source>
</evidence>
<feature type="transmembrane region" description="Helical" evidence="9">
    <location>
        <begin position="434"/>
        <end position="458"/>
    </location>
</feature>
<dbReference type="Proteomes" id="UP000279259">
    <property type="component" value="Unassembled WGS sequence"/>
</dbReference>
<evidence type="ECO:0000313" key="13">
    <source>
        <dbReference type="Proteomes" id="UP000279259"/>
    </source>
</evidence>